<dbReference type="AlphaFoldDB" id="A0AAI8FTN9"/>
<gene>
    <name evidence="1" type="ORF">AW21_1641</name>
</gene>
<evidence type="ECO:0000313" key="1">
    <source>
        <dbReference type="EMBL" id="AJI59286.1"/>
    </source>
</evidence>
<name>A0AAI8FTN9_FRATH</name>
<dbReference type="EMBL" id="CP009694">
    <property type="protein sequence ID" value="AJI59286.1"/>
    <property type="molecule type" value="Genomic_DNA"/>
</dbReference>
<dbReference type="Proteomes" id="UP000031874">
    <property type="component" value="Chromosome"/>
</dbReference>
<protein>
    <recommendedName>
        <fullName evidence="3">Amidohydrolase</fullName>
    </recommendedName>
</protein>
<evidence type="ECO:0008006" key="3">
    <source>
        <dbReference type="Google" id="ProtNLM"/>
    </source>
</evidence>
<organism evidence="1 2">
    <name type="scientific">Francisella tularensis subsp. holarctica (strain LVS)</name>
    <dbReference type="NCBI Taxonomy" id="376619"/>
    <lineage>
        <taxon>Bacteria</taxon>
        <taxon>Pseudomonadati</taxon>
        <taxon>Pseudomonadota</taxon>
        <taxon>Gammaproteobacteria</taxon>
        <taxon>Thiotrichales</taxon>
        <taxon>Francisellaceae</taxon>
        <taxon>Francisella</taxon>
    </lineage>
</organism>
<proteinExistence type="predicted"/>
<dbReference type="SUPFAM" id="SSF53187">
    <property type="entry name" value="Zn-dependent exopeptidases"/>
    <property type="match status" value="1"/>
</dbReference>
<dbReference type="Gene3D" id="3.40.630.10">
    <property type="entry name" value="Zn peptidases"/>
    <property type="match status" value="1"/>
</dbReference>
<evidence type="ECO:0000313" key="2">
    <source>
        <dbReference type="Proteomes" id="UP000031874"/>
    </source>
</evidence>
<accession>A0AAI8FTN9</accession>
<reference evidence="1 2" key="1">
    <citation type="journal article" date="2015" name="Genome Announc.">
        <title>Genome sequencing of 18 francisella strains to aid in assay development and testing.</title>
        <authorList>
            <person name="Johnson S.L."/>
            <person name="Daligault H.E."/>
            <person name="Davenport K.W."/>
            <person name="Coyne S.R."/>
            <person name="Frey K.G."/>
            <person name="Koroleva G.I."/>
            <person name="Broomall S.M."/>
            <person name="Bishop-Lilly K.A."/>
            <person name="Bruce D.C."/>
            <person name="Chertkov O."/>
            <person name="Freitas T."/>
            <person name="Jaissle J."/>
            <person name="Ladner J.T."/>
            <person name="Rosenzweig C.N."/>
            <person name="Gibbons H.S."/>
            <person name="Palacios G.F."/>
            <person name="Redden C.L."/>
            <person name="Xu Y."/>
            <person name="Minogue T.D."/>
            <person name="Chain P.S."/>
        </authorList>
    </citation>
    <scope>NUCLEOTIDE SEQUENCE [LARGE SCALE GENOMIC DNA]</scope>
    <source>
        <strain evidence="1 2">LVS</strain>
    </source>
</reference>
<sequence length="49" mass="5774">MISICANTIKELQRIRQHIHQYPELGFDVYNTADFIANELEKIGLEIKR</sequence>